<sequence length="296" mass="31838">MDLEATRSVAVLSSALCCASLLTVVSLAVILTHWHDALDACAHADCGCLLYARVSTSSYAIQGSDVSLCWFSGAAPLPGLVFALSLAAWYGYRGFVRVPASERRAVTDLRGADGSAVRLVSRGGPALQVRGPEDTARLTERIARAAAFTIMQGVACLLLGLLAVSHVAVLTDGFLTACREYRHAVLKTLRASGNLAQLVNDRLSCPVIFDFLDYMKPDAREVFQDGHWFPGQRALATVNTSAALVISLVAAYSCMVLWFALAYKFGTIAQGAARRSKEAHKLRKFRARVASHCTDL</sequence>
<name>A0A6P8ZAY9_THRPL</name>
<dbReference type="KEGG" id="tpal:117647122"/>
<feature type="transmembrane region" description="Helical" evidence="1">
    <location>
        <begin position="9"/>
        <end position="30"/>
    </location>
</feature>
<dbReference type="RefSeq" id="XP_034244552.1">
    <property type="nucleotide sequence ID" value="XM_034388661.1"/>
</dbReference>
<evidence type="ECO:0000313" key="2">
    <source>
        <dbReference type="Proteomes" id="UP000515158"/>
    </source>
</evidence>
<accession>A0A6P8ZAY9</accession>
<dbReference type="Proteomes" id="UP000515158">
    <property type="component" value="Unplaced"/>
</dbReference>
<keyword evidence="1" id="KW-1133">Transmembrane helix</keyword>
<feature type="transmembrane region" description="Helical" evidence="1">
    <location>
        <begin position="145"/>
        <end position="169"/>
    </location>
</feature>
<gene>
    <name evidence="3" type="primary">LOC117647122</name>
</gene>
<evidence type="ECO:0000256" key="1">
    <source>
        <dbReference type="SAM" id="Phobius"/>
    </source>
</evidence>
<dbReference type="AlphaFoldDB" id="A0A6P8ZAY9"/>
<evidence type="ECO:0000313" key="3">
    <source>
        <dbReference type="RefSeq" id="XP_034244552.1"/>
    </source>
</evidence>
<protein>
    <submittedName>
        <fullName evidence="3">Uncharacterized protein LOC117647122</fullName>
    </submittedName>
</protein>
<keyword evidence="2" id="KW-1185">Reference proteome</keyword>
<dbReference type="FunCoup" id="A0A6P8ZAY9">
    <property type="interactions" value="20"/>
</dbReference>
<proteinExistence type="predicted"/>
<reference evidence="3" key="1">
    <citation type="submission" date="2025-08" db="UniProtKB">
        <authorList>
            <consortium name="RefSeq"/>
        </authorList>
    </citation>
    <scope>IDENTIFICATION</scope>
    <source>
        <tissue evidence="3">Total insect</tissue>
    </source>
</reference>
<dbReference type="InParanoid" id="A0A6P8ZAY9"/>
<dbReference type="GeneID" id="117647122"/>
<keyword evidence="1" id="KW-0472">Membrane</keyword>
<dbReference type="OrthoDB" id="8186944at2759"/>
<feature type="transmembrane region" description="Helical" evidence="1">
    <location>
        <begin position="242"/>
        <end position="265"/>
    </location>
</feature>
<organism evidence="3">
    <name type="scientific">Thrips palmi</name>
    <name type="common">Melon thrips</name>
    <dbReference type="NCBI Taxonomy" id="161013"/>
    <lineage>
        <taxon>Eukaryota</taxon>
        <taxon>Metazoa</taxon>
        <taxon>Ecdysozoa</taxon>
        <taxon>Arthropoda</taxon>
        <taxon>Hexapoda</taxon>
        <taxon>Insecta</taxon>
        <taxon>Pterygota</taxon>
        <taxon>Neoptera</taxon>
        <taxon>Paraneoptera</taxon>
        <taxon>Thysanoptera</taxon>
        <taxon>Terebrantia</taxon>
        <taxon>Thripoidea</taxon>
        <taxon>Thripidae</taxon>
        <taxon>Thrips</taxon>
    </lineage>
</organism>
<feature type="transmembrane region" description="Helical" evidence="1">
    <location>
        <begin position="70"/>
        <end position="92"/>
    </location>
</feature>
<keyword evidence="1" id="KW-0812">Transmembrane</keyword>